<feature type="region of interest" description="Disordered" evidence="1">
    <location>
        <begin position="44"/>
        <end position="65"/>
    </location>
</feature>
<evidence type="ECO:0000313" key="2">
    <source>
        <dbReference type="EMBL" id="KAG7159256.1"/>
    </source>
</evidence>
<dbReference type="EMBL" id="JAHLQT010033762">
    <property type="protein sequence ID" value="KAG7159256.1"/>
    <property type="molecule type" value="Genomic_DNA"/>
</dbReference>
<gene>
    <name evidence="2" type="ORF">Hamer_G016657</name>
</gene>
<feature type="compositionally biased region" description="Polar residues" evidence="1">
    <location>
        <begin position="299"/>
        <end position="323"/>
    </location>
</feature>
<dbReference type="AlphaFoldDB" id="A0A8J5JKS1"/>
<keyword evidence="3" id="KW-1185">Reference proteome</keyword>
<protein>
    <submittedName>
        <fullName evidence="2">Uncharacterized protein</fullName>
    </submittedName>
</protein>
<feature type="region of interest" description="Disordered" evidence="1">
    <location>
        <begin position="299"/>
        <end position="330"/>
    </location>
</feature>
<evidence type="ECO:0000256" key="1">
    <source>
        <dbReference type="SAM" id="MobiDB-lite"/>
    </source>
</evidence>
<accession>A0A8J5JKS1</accession>
<organism evidence="2 3">
    <name type="scientific">Homarus americanus</name>
    <name type="common">American lobster</name>
    <dbReference type="NCBI Taxonomy" id="6706"/>
    <lineage>
        <taxon>Eukaryota</taxon>
        <taxon>Metazoa</taxon>
        <taxon>Ecdysozoa</taxon>
        <taxon>Arthropoda</taxon>
        <taxon>Crustacea</taxon>
        <taxon>Multicrustacea</taxon>
        <taxon>Malacostraca</taxon>
        <taxon>Eumalacostraca</taxon>
        <taxon>Eucarida</taxon>
        <taxon>Decapoda</taxon>
        <taxon>Pleocyemata</taxon>
        <taxon>Astacidea</taxon>
        <taxon>Nephropoidea</taxon>
        <taxon>Nephropidae</taxon>
        <taxon>Homarus</taxon>
    </lineage>
</organism>
<sequence length="453" mass="51763">MPHKRHDIKSTKDNDNSEEDDFIPYTYIIEYTHSFNDETLPSASHDSHVVVDPHTSPKATHVQKKEPRLISEDIYKKVAIYTEEGYDRGAYDHQGYEKVNKNWNDHLEYDHRTYGGVKGSVDDDDKNDNDKEHHDADTGETKENLKVKHFSPTTADGVQHHLQVNRHHRQQSRAPNHSQGLLENLHWYTKTPQRDKTHLVPVSRHLHLPRDLQPPPAPRHHLHRESAVGRILHTSHTNPETSTENKFILKTDSWDDNKVKSKTVSGVEDYPDGGQQIMSSNWSPFRFVLPDEMRQMATFPSSETASASENLLRMSTSPSSQESQRPRGKSHRNYILEVQTNSDPHSSDKPSYTIETRTGHGTNIKNGLAPHDRPSAEVGVINTAGHKGDLYSRPPCLSQHLVTAHYNLDGWRPRRGRPAWMRDETPFLGTLKGQVDVLRETVFAPVLRHALCE</sequence>
<feature type="compositionally biased region" description="Basic and acidic residues" evidence="1">
    <location>
        <begin position="128"/>
        <end position="143"/>
    </location>
</feature>
<comment type="caution">
    <text evidence="2">The sequence shown here is derived from an EMBL/GenBank/DDBJ whole genome shotgun (WGS) entry which is preliminary data.</text>
</comment>
<reference evidence="2" key="1">
    <citation type="journal article" date="2021" name="Sci. Adv.">
        <title>The American lobster genome reveals insights on longevity, neural, and immune adaptations.</title>
        <authorList>
            <person name="Polinski J.M."/>
            <person name="Zimin A.V."/>
            <person name="Clark K.F."/>
            <person name="Kohn A.B."/>
            <person name="Sadowski N."/>
            <person name="Timp W."/>
            <person name="Ptitsyn A."/>
            <person name="Khanna P."/>
            <person name="Romanova D.Y."/>
            <person name="Williams P."/>
            <person name="Greenwood S.J."/>
            <person name="Moroz L.L."/>
            <person name="Walt D.R."/>
            <person name="Bodnar A.G."/>
        </authorList>
    </citation>
    <scope>NUCLEOTIDE SEQUENCE</scope>
    <source>
        <strain evidence="2">GMGI-L3</strain>
    </source>
</reference>
<dbReference type="Proteomes" id="UP000747542">
    <property type="component" value="Unassembled WGS sequence"/>
</dbReference>
<name>A0A8J5JKS1_HOMAM</name>
<evidence type="ECO:0000313" key="3">
    <source>
        <dbReference type="Proteomes" id="UP000747542"/>
    </source>
</evidence>
<feature type="region of interest" description="Disordered" evidence="1">
    <location>
        <begin position="114"/>
        <end position="143"/>
    </location>
</feature>
<proteinExistence type="predicted"/>